<evidence type="ECO:0000313" key="2">
    <source>
        <dbReference type="Proteomes" id="UP000068067"/>
    </source>
</evidence>
<organism evidence="1 2">
    <name type="scientific">Corynebacterium deserti GIMN1.010</name>
    <dbReference type="NCBI Taxonomy" id="931089"/>
    <lineage>
        <taxon>Bacteria</taxon>
        <taxon>Bacillati</taxon>
        <taxon>Actinomycetota</taxon>
        <taxon>Actinomycetes</taxon>
        <taxon>Mycobacteriales</taxon>
        <taxon>Corynebacteriaceae</taxon>
        <taxon>Corynebacterium</taxon>
    </lineage>
</organism>
<dbReference type="Proteomes" id="UP000068067">
    <property type="component" value="Chromosome"/>
</dbReference>
<reference evidence="1 2" key="1">
    <citation type="submission" date="2014-08" db="EMBL/GenBank/DDBJ databases">
        <title>Complete genome sequence of Corynebacterium deserti GIMN1.010 (=DSM 45689), isolated from desert sand in western China.</title>
        <authorList>
            <person name="Ruckert C."/>
            <person name="Albersmeier A."/>
            <person name="Kalinowski J."/>
        </authorList>
    </citation>
    <scope>NUCLEOTIDE SEQUENCE [LARGE SCALE GENOMIC DNA]</scope>
    <source>
        <strain evidence="1 2">GIMN1.010</strain>
    </source>
</reference>
<gene>
    <name evidence="1" type="ORF">CDES_13150</name>
</gene>
<protein>
    <recommendedName>
        <fullName evidence="3">Asparaginase</fullName>
    </recommendedName>
</protein>
<dbReference type="InterPro" id="IPR010349">
    <property type="entry name" value="Asparaginase_II"/>
</dbReference>
<sequence>MIPAHAPLVGQTRGELLESIHYGSAVLLDADGKIETSIGDTEALFYPRSALKPLFAVGMVRAGLKLNQEQLTLASASHSGSLEHQRIVLSTLHDAGLTESDLGNSVDLPYGKAEREAHLTAGGRPTRLAQNCSGKHAALLALCVLKGWDTENYLDPEHPISALLRETVEELCGTRVASTSIDGCGTPVYPLTLAALARGYARLAKAQPGSAEYQVRAAIVNHPDLLAGVGRDVSALMRALPGAVAKDGFEGIQAVALPDGRALAVKISDGGDRARMPITATLLLNALEEAPDDLRALAHLNVTAGPAEERVGKLFAL</sequence>
<dbReference type="PATRIC" id="fig|931089.4.peg.2663"/>
<accession>A0A0M5IRL7</accession>
<dbReference type="PANTHER" id="PTHR42110">
    <property type="entry name" value="L-ASPARAGINASE, PUTATIVE (AFU_ORTHOLOGUE AFUA_3G11890)-RELATED"/>
    <property type="match status" value="1"/>
</dbReference>
<dbReference type="PANTHER" id="PTHR42110:SF1">
    <property type="entry name" value="L-ASPARAGINASE, PUTATIVE (AFU_ORTHOLOGUE AFUA_3G11890)-RELATED"/>
    <property type="match status" value="1"/>
</dbReference>
<keyword evidence="2" id="KW-1185">Reference proteome</keyword>
<dbReference type="KEGG" id="cdx:CDES_13150"/>
<proteinExistence type="predicted"/>
<evidence type="ECO:0000313" key="1">
    <source>
        <dbReference type="EMBL" id="ALC06974.1"/>
    </source>
</evidence>
<name>A0A0M5IRL7_9CORY</name>
<dbReference type="RefSeq" id="WP_053545850.1">
    <property type="nucleotide sequence ID" value="NZ_CP009220.1"/>
</dbReference>
<dbReference type="Pfam" id="PF06089">
    <property type="entry name" value="Asparaginase_II"/>
    <property type="match status" value="1"/>
</dbReference>
<dbReference type="AlphaFoldDB" id="A0A0M5IRL7"/>
<evidence type="ECO:0008006" key="3">
    <source>
        <dbReference type="Google" id="ProtNLM"/>
    </source>
</evidence>
<dbReference type="EMBL" id="CP009220">
    <property type="protein sequence ID" value="ALC06974.1"/>
    <property type="molecule type" value="Genomic_DNA"/>
</dbReference>
<dbReference type="STRING" id="931089.CDES_13150"/>
<dbReference type="OrthoDB" id="9780674at2"/>